<evidence type="ECO:0000313" key="4">
    <source>
        <dbReference type="Proteomes" id="UP000429607"/>
    </source>
</evidence>
<comment type="caution">
    <text evidence="3">The sequence shown here is derived from an EMBL/GenBank/DDBJ whole genome shotgun (WGS) entry which is preliminary data.</text>
</comment>
<name>A0A6A4DSA3_9STRA</name>
<evidence type="ECO:0000313" key="3">
    <source>
        <dbReference type="EMBL" id="KAE9311239.1"/>
    </source>
</evidence>
<reference evidence="3 5" key="1">
    <citation type="submission" date="2018-08" db="EMBL/GenBank/DDBJ databases">
        <title>Genomic investigation of the strawberry pathogen Phytophthora fragariae indicates pathogenicity is determined by transcriptional variation in three key races.</title>
        <authorList>
            <person name="Adams T.M."/>
            <person name="Armitage A.D."/>
            <person name="Sobczyk M.K."/>
            <person name="Bates H.J."/>
            <person name="Dunwell J.M."/>
            <person name="Nellist C.F."/>
            <person name="Harrison R.J."/>
        </authorList>
    </citation>
    <scope>NUCLEOTIDE SEQUENCE [LARGE SCALE GENOMIC DNA]</scope>
    <source>
        <strain evidence="2 4">SCRP249</strain>
        <strain evidence="3 5">SCRP333</strain>
    </source>
</reference>
<proteinExistence type="predicted"/>
<dbReference type="Proteomes" id="UP000434957">
    <property type="component" value="Unassembled WGS sequence"/>
</dbReference>
<evidence type="ECO:0000313" key="5">
    <source>
        <dbReference type="Proteomes" id="UP000434957"/>
    </source>
</evidence>
<evidence type="ECO:0000256" key="1">
    <source>
        <dbReference type="SAM" id="MobiDB-lite"/>
    </source>
</evidence>
<keyword evidence="5" id="KW-1185">Reference proteome</keyword>
<accession>A0A6A4DSA3</accession>
<dbReference type="EMBL" id="QXFT01001747">
    <property type="protein sequence ID" value="KAE9311239.1"/>
    <property type="molecule type" value="Genomic_DNA"/>
</dbReference>
<organism evidence="3 5">
    <name type="scientific">Phytophthora rubi</name>
    <dbReference type="NCBI Taxonomy" id="129364"/>
    <lineage>
        <taxon>Eukaryota</taxon>
        <taxon>Sar</taxon>
        <taxon>Stramenopiles</taxon>
        <taxon>Oomycota</taxon>
        <taxon>Peronosporomycetes</taxon>
        <taxon>Peronosporales</taxon>
        <taxon>Peronosporaceae</taxon>
        <taxon>Phytophthora</taxon>
    </lineage>
</organism>
<dbReference type="EMBL" id="QXFV01004130">
    <property type="protein sequence ID" value="KAE8971524.1"/>
    <property type="molecule type" value="Genomic_DNA"/>
</dbReference>
<sequence>MSDDEDKLLRLLVGKYIKKGKPKGSKVHDTGRMLAQLAFWCDMREVLAANEATMGLEILDDIAEAILDESGKAKEALSGPVLILPEPPRQCKSQGAPDHQRFTSYMPESPKSQPSSAKNPPSPGKKRKASSAAKAVSFFMDALAEKVPQQIRIDLDKLYERASKLNVSPYELAYPWKGSRLFYDPALYPHVHVRHWRWWHQHRPSFWDWQLHAPLAGRKALDRRRKRKMDAVGARLVFISLCIETWGYYNFLQRLEDILDERLLMWWGGQPGKNQPQGTDYIGPVIESLAVLRRRDAAAYSAKMKHALEPFHLDRGGFTRMTDMLLWTGAMDVDARPEKRLSDRALARILHDINSKRDARAHWVGDLTKGTWLALRNCDRIQKEEAKISKELRDDKYKFPEVPAFDPKEAKAPGFTPILTSQGSYTAIWKSNAGDDDEEDDEEDDGSGSEEDDSEEEKPPPPKKAKPSRSSSDSSGDGNTATL</sequence>
<gene>
    <name evidence="2" type="ORF">PR001_g26861</name>
    <name evidence="3" type="ORF">PR003_g20060</name>
</gene>
<feature type="region of interest" description="Disordered" evidence="1">
    <location>
        <begin position="83"/>
        <end position="128"/>
    </location>
</feature>
<feature type="compositionally biased region" description="Acidic residues" evidence="1">
    <location>
        <begin position="434"/>
        <end position="456"/>
    </location>
</feature>
<dbReference type="AlphaFoldDB" id="A0A6A4DSA3"/>
<feature type="compositionally biased region" description="Polar residues" evidence="1">
    <location>
        <begin position="110"/>
        <end position="119"/>
    </location>
</feature>
<protein>
    <submittedName>
        <fullName evidence="3">Uncharacterized protein</fullName>
    </submittedName>
</protein>
<feature type="region of interest" description="Disordered" evidence="1">
    <location>
        <begin position="404"/>
        <end position="483"/>
    </location>
</feature>
<dbReference type="Proteomes" id="UP000429607">
    <property type="component" value="Unassembled WGS sequence"/>
</dbReference>
<feature type="compositionally biased region" description="Low complexity" evidence="1">
    <location>
        <begin position="468"/>
        <end position="483"/>
    </location>
</feature>
<evidence type="ECO:0000313" key="2">
    <source>
        <dbReference type="EMBL" id="KAE8971524.1"/>
    </source>
</evidence>